<feature type="transmembrane region" description="Helical" evidence="1">
    <location>
        <begin position="84"/>
        <end position="103"/>
    </location>
</feature>
<feature type="transmembrane region" description="Helical" evidence="1">
    <location>
        <begin position="185"/>
        <end position="203"/>
    </location>
</feature>
<accession>A0A8J3GZF0</accession>
<organism evidence="2 3">
    <name type="scientific">Seohaeicola zhoushanensis</name>
    <dbReference type="NCBI Taxonomy" id="1569283"/>
    <lineage>
        <taxon>Bacteria</taxon>
        <taxon>Pseudomonadati</taxon>
        <taxon>Pseudomonadota</taxon>
        <taxon>Alphaproteobacteria</taxon>
        <taxon>Rhodobacterales</taxon>
        <taxon>Roseobacteraceae</taxon>
        <taxon>Seohaeicola</taxon>
    </lineage>
</organism>
<feature type="transmembrane region" description="Helical" evidence="1">
    <location>
        <begin position="7"/>
        <end position="26"/>
    </location>
</feature>
<dbReference type="PIRSF" id="PIRSF038991">
    <property type="entry name" value="Protein_AbrB"/>
    <property type="match status" value="1"/>
</dbReference>
<evidence type="ECO:0000256" key="1">
    <source>
        <dbReference type="SAM" id="Phobius"/>
    </source>
</evidence>
<proteinExistence type="predicted"/>
<dbReference type="GO" id="GO:0016020">
    <property type="term" value="C:membrane"/>
    <property type="evidence" value="ECO:0007669"/>
    <property type="project" value="InterPro"/>
</dbReference>
<feature type="transmembrane region" description="Helical" evidence="1">
    <location>
        <begin position="309"/>
        <end position="337"/>
    </location>
</feature>
<keyword evidence="1" id="KW-0812">Transmembrane</keyword>
<feature type="transmembrane region" description="Helical" evidence="1">
    <location>
        <begin position="264"/>
        <end position="289"/>
    </location>
</feature>
<feature type="transmembrane region" description="Helical" evidence="1">
    <location>
        <begin position="234"/>
        <end position="252"/>
    </location>
</feature>
<evidence type="ECO:0008006" key="4">
    <source>
        <dbReference type="Google" id="ProtNLM"/>
    </source>
</evidence>
<evidence type="ECO:0000313" key="3">
    <source>
        <dbReference type="Proteomes" id="UP000626220"/>
    </source>
</evidence>
<dbReference type="GO" id="GO:0010468">
    <property type="term" value="P:regulation of gene expression"/>
    <property type="evidence" value="ECO:0007669"/>
    <property type="project" value="InterPro"/>
</dbReference>
<reference evidence="2" key="2">
    <citation type="submission" date="2020-09" db="EMBL/GenBank/DDBJ databases">
        <authorList>
            <person name="Sun Q."/>
            <person name="Kim S."/>
        </authorList>
    </citation>
    <scope>NUCLEOTIDE SEQUENCE</scope>
    <source>
        <strain evidence="2">KCTC 42650</strain>
    </source>
</reference>
<evidence type="ECO:0000313" key="2">
    <source>
        <dbReference type="EMBL" id="GHF56610.1"/>
    </source>
</evidence>
<comment type="caution">
    <text evidence="2">The sequence shown here is derived from an EMBL/GenBank/DDBJ whole genome shotgun (WGS) entry which is preliminary data.</text>
</comment>
<keyword evidence="3" id="KW-1185">Reference proteome</keyword>
<dbReference type="AlphaFoldDB" id="A0A8J3GZF0"/>
<feature type="transmembrane region" description="Helical" evidence="1">
    <location>
        <begin position="154"/>
        <end position="173"/>
    </location>
</feature>
<reference evidence="2" key="1">
    <citation type="journal article" date="2014" name="Int. J. Syst. Evol. Microbiol.">
        <title>Complete genome sequence of Corynebacterium casei LMG S-19264T (=DSM 44701T), isolated from a smear-ripened cheese.</title>
        <authorList>
            <consortium name="US DOE Joint Genome Institute (JGI-PGF)"/>
            <person name="Walter F."/>
            <person name="Albersmeier A."/>
            <person name="Kalinowski J."/>
            <person name="Ruckert C."/>
        </authorList>
    </citation>
    <scope>NUCLEOTIDE SEQUENCE</scope>
    <source>
        <strain evidence="2">KCTC 42650</strain>
    </source>
</reference>
<dbReference type="EMBL" id="BNCJ01000008">
    <property type="protein sequence ID" value="GHF56610.1"/>
    <property type="molecule type" value="Genomic_DNA"/>
</dbReference>
<dbReference type="RefSeq" id="WP_189680927.1">
    <property type="nucleotide sequence ID" value="NZ_BNCJ01000008.1"/>
</dbReference>
<feature type="transmembrane region" description="Helical" evidence="1">
    <location>
        <begin position="32"/>
        <end position="52"/>
    </location>
</feature>
<keyword evidence="1" id="KW-1133">Transmembrane helix</keyword>
<dbReference type="InterPro" id="IPR007820">
    <property type="entry name" value="AbrB_fam"/>
</dbReference>
<name>A0A8J3GZF0_9RHOB</name>
<dbReference type="Pfam" id="PF05145">
    <property type="entry name" value="AbrB"/>
    <property type="match status" value="1"/>
</dbReference>
<gene>
    <name evidence="2" type="ORF">GCM10017056_30280</name>
</gene>
<dbReference type="PANTHER" id="PTHR38457:SF1">
    <property type="entry name" value="REGULATOR ABRB-RELATED"/>
    <property type="match status" value="1"/>
</dbReference>
<keyword evidence="1" id="KW-0472">Membrane</keyword>
<sequence length="349" mass="35560">MPLPRKAASLVTTAVSLGIGAAGYLLASWLGAPAPVLVGPAVLVSLAGLAGVRTGIDLSVRDICFLVMGLEIGCNFNADAGAAILHFPFVFVLLGIAMVATIWSGRHLLVRGFGFDPRSAVLASAPGHLSFVLSMAAEMGGDVARVAVVQSIRLLALTLVVPFAAMAMGYELSNVSGNRGAPMDWPMIALMLVAGGAAGLLFMRLRITAPMVLGPMAVTGLTHVSGAVEGHVPSLMLTPAFLVLGTLIGTRFSGMSLRALRDSAMAGAGVTLFGAAIATAASAPVALALDLPVAHVLVAFAPGGLETMFALGVVMGVSPGLVAACHIMRLLILTLLIPLALRWTTRQAA</sequence>
<protein>
    <recommendedName>
        <fullName evidence="4">AbrB family transcriptional regulator</fullName>
    </recommendedName>
</protein>
<dbReference type="Proteomes" id="UP000626220">
    <property type="component" value="Unassembled WGS sequence"/>
</dbReference>
<dbReference type="PANTHER" id="PTHR38457">
    <property type="entry name" value="REGULATOR ABRB-RELATED"/>
    <property type="match status" value="1"/>
</dbReference>